<name>A0A6L6QLR1_9BURK</name>
<keyword evidence="1" id="KW-0732">Signal</keyword>
<protein>
    <recommendedName>
        <fullName evidence="4">Lipoprotein</fullName>
    </recommendedName>
</protein>
<comment type="caution">
    <text evidence="2">The sequence shown here is derived from an EMBL/GenBank/DDBJ whole genome shotgun (WGS) entry which is preliminary data.</text>
</comment>
<dbReference type="RefSeq" id="WP_155455953.1">
    <property type="nucleotide sequence ID" value="NZ_WNKX01000018.1"/>
</dbReference>
<dbReference type="EMBL" id="WNKX01000018">
    <property type="protein sequence ID" value="MTW13024.1"/>
    <property type="molecule type" value="Genomic_DNA"/>
</dbReference>
<gene>
    <name evidence="2" type="ORF">GM658_20675</name>
</gene>
<evidence type="ECO:0000256" key="1">
    <source>
        <dbReference type="SAM" id="SignalP"/>
    </source>
</evidence>
<keyword evidence="3" id="KW-1185">Reference proteome</keyword>
<evidence type="ECO:0000313" key="2">
    <source>
        <dbReference type="EMBL" id="MTW13024.1"/>
    </source>
</evidence>
<dbReference type="OrthoDB" id="8704469at2"/>
<accession>A0A6L6QLR1</accession>
<evidence type="ECO:0000313" key="3">
    <source>
        <dbReference type="Proteomes" id="UP000472320"/>
    </source>
</evidence>
<evidence type="ECO:0008006" key="4">
    <source>
        <dbReference type="Google" id="ProtNLM"/>
    </source>
</evidence>
<reference evidence="2 3" key="1">
    <citation type="submission" date="2019-11" db="EMBL/GenBank/DDBJ databases">
        <title>Type strains purchased from KCTC, JCM and DSMZ.</title>
        <authorList>
            <person name="Lu H."/>
        </authorList>
    </citation>
    <scope>NUCLEOTIDE SEQUENCE [LARGE SCALE GENOMIC DNA]</scope>
    <source>
        <strain evidence="2 3">JCM 31587</strain>
    </source>
</reference>
<organism evidence="2 3">
    <name type="scientific">Massilia eburnea</name>
    <dbReference type="NCBI Taxonomy" id="1776165"/>
    <lineage>
        <taxon>Bacteria</taxon>
        <taxon>Pseudomonadati</taxon>
        <taxon>Pseudomonadota</taxon>
        <taxon>Betaproteobacteria</taxon>
        <taxon>Burkholderiales</taxon>
        <taxon>Oxalobacteraceae</taxon>
        <taxon>Telluria group</taxon>
        <taxon>Massilia</taxon>
    </lineage>
</organism>
<sequence>MKLSVIVLVSLALAGCAHDSSNKTASMNEGSTANQTAANWDGVVESIDPAGSMSAGGAVGAAAAGAGSGYRVVVKKADGSTETINVDSMPSYRVGDNVRYSNGALNASPKY</sequence>
<feature type="chain" id="PRO_5026764737" description="Lipoprotein" evidence="1">
    <location>
        <begin position="20"/>
        <end position="111"/>
    </location>
</feature>
<dbReference type="PROSITE" id="PS51257">
    <property type="entry name" value="PROKAR_LIPOPROTEIN"/>
    <property type="match status" value="1"/>
</dbReference>
<dbReference type="AlphaFoldDB" id="A0A6L6QLR1"/>
<feature type="signal peptide" evidence="1">
    <location>
        <begin position="1"/>
        <end position="19"/>
    </location>
</feature>
<proteinExistence type="predicted"/>
<dbReference type="Proteomes" id="UP000472320">
    <property type="component" value="Unassembled WGS sequence"/>
</dbReference>